<dbReference type="GO" id="GO:0005794">
    <property type="term" value="C:Golgi apparatus"/>
    <property type="evidence" value="ECO:0000318"/>
    <property type="project" value="GO_Central"/>
</dbReference>
<evidence type="ECO:0000256" key="6">
    <source>
        <dbReference type="PIRNR" id="PIRNR015840"/>
    </source>
</evidence>
<name>A7RL17_NEMVE</name>
<comment type="similarity">
    <text evidence="2 6">Belongs to the CDC50/LEM3 family.</text>
</comment>
<feature type="transmembrane region" description="Helical" evidence="7">
    <location>
        <begin position="28"/>
        <end position="55"/>
    </location>
</feature>
<dbReference type="STRING" id="45351.A7RL17"/>
<evidence type="ECO:0000256" key="2">
    <source>
        <dbReference type="ARBA" id="ARBA00009457"/>
    </source>
</evidence>
<dbReference type="GO" id="GO:0005783">
    <property type="term" value="C:endoplasmic reticulum"/>
    <property type="evidence" value="ECO:0000318"/>
    <property type="project" value="GO_Central"/>
</dbReference>
<evidence type="ECO:0000256" key="5">
    <source>
        <dbReference type="ARBA" id="ARBA00023136"/>
    </source>
</evidence>
<keyword evidence="4 7" id="KW-1133">Transmembrane helix</keyword>
<feature type="transmembrane region" description="Helical" evidence="7">
    <location>
        <begin position="312"/>
        <end position="334"/>
    </location>
</feature>
<dbReference type="AlphaFoldDB" id="A7RL17"/>
<dbReference type="InterPro" id="IPR005045">
    <property type="entry name" value="CDC50/LEM3_fam"/>
</dbReference>
<dbReference type="eggNOG" id="KOG2952">
    <property type="taxonomic scope" value="Eukaryota"/>
</dbReference>
<dbReference type="PhylomeDB" id="A7RL17"/>
<dbReference type="HOGENOM" id="CLU_025025_1_0_1"/>
<dbReference type="OMA" id="TWNNDQP"/>
<dbReference type="FunCoup" id="A7RL17">
    <property type="interactions" value="727"/>
</dbReference>
<keyword evidence="9" id="KW-1185">Reference proteome</keyword>
<proteinExistence type="inferred from homology"/>
<evidence type="ECO:0000256" key="3">
    <source>
        <dbReference type="ARBA" id="ARBA00022692"/>
    </source>
</evidence>
<dbReference type="GO" id="GO:0005886">
    <property type="term" value="C:plasma membrane"/>
    <property type="evidence" value="ECO:0000318"/>
    <property type="project" value="GO_Central"/>
</dbReference>
<organism evidence="8 9">
    <name type="scientific">Nematostella vectensis</name>
    <name type="common">Starlet sea anemone</name>
    <dbReference type="NCBI Taxonomy" id="45351"/>
    <lineage>
        <taxon>Eukaryota</taxon>
        <taxon>Metazoa</taxon>
        <taxon>Cnidaria</taxon>
        <taxon>Anthozoa</taxon>
        <taxon>Hexacorallia</taxon>
        <taxon>Actiniaria</taxon>
        <taxon>Edwardsiidae</taxon>
        <taxon>Nematostella</taxon>
    </lineage>
</organism>
<dbReference type="Pfam" id="PF03381">
    <property type="entry name" value="CDC50"/>
    <property type="match status" value="1"/>
</dbReference>
<keyword evidence="3 7" id="KW-0812">Transmembrane</keyword>
<evidence type="ECO:0000313" key="9">
    <source>
        <dbReference type="Proteomes" id="UP000001593"/>
    </source>
</evidence>
<protein>
    <submittedName>
        <fullName evidence="8">Uncharacterized protein</fullName>
    </submittedName>
</protein>
<dbReference type="InParanoid" id="A7RL17"/>
<dbReference type="GO" id="GO:0045332">
    <property type="term" value="P:phospholipid translocation"/>
    <property type="evidence" value="ECO:0000318"/>
    <property type="project" value="GO_Central"/>
</dbReference>
<sequence>MADSAEKTSRKPSNTAFKQQRLKAWQPILTASTALPVFFIVGVVFVPIGAILLVASDGVQEKVIEYTKCNSTTTNEGCDAFFKKVNNSGKVCHCKIDFSLASKFSGDVYIYYGMSNFYQNHRRYVRSRDDLQLNGQLQTPVNKDCAPFNKNASGTPTAPCGAIANSLFNDSFKFFYKKSSSDIIPLDLTYKDIAWESDREVKFKNPSGNLESAFSKYSKPRDWQKPVYELDKNDSSNNGFLNQDFIVWMRTAAFSTFRKLYRKVVATDPFKEGLPKGDYTVEINYAYPVGRFDGEKRIIISTTSWIGGKNPFLGIAYITVGILCIVLGVCFLVIHLKFGKRSVTSFE</sequence>
<dbReference type="PIRSF" id="PIRSF015840">
    <property type="entry name" value="DUF284_TM_euk"/>
    <property type="match status" value="1"/>
</dbReference>
<dbReference type="KEGG" id="nve:5520061"/>
<evidence type="ECO:0000256" key="1">
    <source>
        <dbReference type="ARBA" id="ARBA00004141"/>
    </source>
</evidence>
<reference evidence="8 9" key="1">
    <citation type="journal article" date="2007" name="Science">
        <title>Sea anemone genome reveals ancestral eumetazoan gene repertoire and genomic organization.</title>
        <authorList>
            <person name="Putnam N.H."/>
            <person name="Srivastava M."/>
            <person name="Hellsten U."/>
            <person name="Dirks B."/>
            <person name="Chapman J."/>
            <person name="Salamov A."/>
            <person name="Terry A."/>
            <person name="Shapiro H."/>
            <person name="Lindquist E."/>
            <person name="Kapitonov V.V."/>
            <person name="Jurka J."/>
            <person name="Genikhovich G."/>
            <person name="Grigoriev I.V."/>
            <person name="Lucas S.M."/>
            <person name="Steele R.E."/>
            <person name="Finnerty J.R."/>
            <person name="Technau U."/>
            <person name="Martindale M.Q."/>
            <person name="Rokhsar D.S."/>
        </authorList>
    </citation>
    <scope>NUCLEOTIDE SEQUENCE [LARGE SCALE GENOMIC DNA]</scope>
    <source>
        <strain evidence="9">CH2 X CH6</strain>
    </source>
</reference>
<evidence type="ECO:0000256" key="4">
    <source>
        <dbReference type="ARBA" id="ARBA00022989"/>
    </source>
</evidence>
<dbReference type="EMBL" id="DS469517">
    <property type="protein sequence ID" value="EDO47858.1"/>
    <property type="molecule type" value="Genomic_DNA"/>
</dbReference>
<accession>A7RL17</accession>
<keyword evidence="5 6" id="KW-0472">Membrane</keyword>
<dbReference type="PANTHER" id="PTHR10926">
    <property type="entry name" value="CELL CYCLE CONTROL PROTEIN 50"/>
    <property type="match status" value="1"/>
</dbReference>
<evidence type="ECO:0000256" key="7">
    <source>
        <dbReference type="SAM" id="Phobius"/>
    </source>
</evidence>
<comment type="subcellular location">
    <subcellularLocation>
        <location evidence="1">Membrane</location>
        <topology evidence="1">Multi-pass membrane protein</topology>
    </subcellularLocation>
</comment>
<dbReference type="PANTHER" id="PTHR10926:SF0">
    <property type="entry name" value="CDC50, ISOFORM A"/>
    <property type="match status" value="1"/>
</dbReference>
<dbReference type="Proteomes" id="UP000001593">
    <property type="component" value="Unassembled WGS sequence"/>
</dbReference>
<dbReference type="GO" id="GO:0015247">
    <property type="term" value="F:aminophospholipid flippase activity"/>
    <property type="evidence" value="ECO:0000318"/>
    <property type="project" value="GO_Central"/>
</dbReference>
<evidence type="ECO:0000313" key="8">
    <source>
        <dbReference type="EMBL" id="EDO47858.1"/>
    </source>
</evidence>
<gene>
    <name evidence="8" type="ORF">NEMVEDRAFT_v1g179187</name>
</gene>